<name>A0ABY5PFU8_9ACTN</name>
<dbReference type="RefSeq" id="WP_353863938.1">
    <property type="nucleotide sequence ID" value="NZ_CP088295.1"/>
</dbReference>
<accession>A0ABY5PFU8</accession>
<proteinExistence type="predicted"/>
<evidence type="ECO:0000313" key="3">
    <source>
        <dbReference type="Proteomes" id="UP001058860"/>
    </source>
</evidence>
<evidence type="ECO:0000256" key="1">
    <source>
        <dbReference type="SAM" id="MobiDB-lite"/>
    </source>
</evidence>
<feature type="region of interest" description="Disordered" evidence="1">
    <location>
        <begin position="1"/>
        <end position="38"/>
    </location>
</feature>
<evidence type="ECO:0000313" key="2">
    <source>
        <dbReference type="EMBL" id="UUY03432.1"/>
    </source>
</evidence>
<feature type="region of interest" description="Disordered" evidence="1">
    <location>
        <begin position="136"/>
        <end position="157"/>
    </location>
</feature>
<dbReference type="Proteomes" id="UP001058860">
    <property type="component" value="Chromosome"/>
</dbReference>
<reference evidence="3" key="1">
    <citation type="submission" date="2021-11" db="EMBL/GenBank/DDBJ databases">
        <title>Cultivation dependent microbiological survey of springs from the worlds oldest radium mine currently devoted to the extraction of radon-saturated water.</title>
        <authorList>
            <person name="Kapinusova G."/>
            <person name="Smrhova T."/>
            <person name="Strejcek M."/>
            <person name="Suman J."/>
            <person name="Jani K."/>
            <person name="Pajer P."/>
            <person name="Uhlik O."/>
        </authorList>
    </citation>
    <scope>NUCLEOTIDE SEQUENCE [LARGE SCALE GENOMIC DNA]</scope>
    <source>
        <strain evidence="3">J379</strain>
    </source>
</reference>
<gene>
    <name evidence="2" type="ORF">LRS13_22630</name>
</gene>
<dbReference type="EMBL" id="CP088295">
    <property type="protein sequence ID" value="UUY03432.1"/>
    <property type="molecule type" value="Genomic_DNA"/>
</dbReference>
<protein>
    <submittedName>
        <fullName evidence="2">Uncharacterized protein</fullName>
    </submittedName>
</protein>
<feature type="compositionally biased region" description="Low complexity" evidence="1">
    <location>
        <begin position="12"/>
        <end position="34"/>
    </location>
</feature>
<organism evidence="2 3">
    <name type="scientific">Svornostia abyssi</name>
    <dbReference type="NCBI Taxonomy" id="2898438"/>
    <lineage>
        <taxon>Bacteria</taxon>
        <taxon>Bacillati</taxon>
        <taxon>Actinomycetota</taxon>
        <taxon>Thermoleophilia</taxon>
        <taxon>Solirubrobacterales</taxon>
        <taxon>Baekduiaceae</taxon>
        <taxon>Svornostia</taxon>
    </lineage>
</organism>
<keyword evidence="3" id="KW-1185">Reference proteome</keyword>
<sequence length="157" mass="15228">MAPDSVSAVGGATAPADTTAATTTTAASRTRPAAGGDAFGDALKVAKGAASTPTPTAGAPSAQALARAKELGLAGGAAAYDVLGHRYARVEGGSHDGRYVNTSGNTRNGQTFEIVQRGGHTYHVYEDRAVRVGAKAPEAAPASAPAPAPSAGGSAAA</sequence>